<dbReference type="PRINTS" id="PR00385">
    <property type="entry name" value="P450"/>
</dbReference>
<keyword evidence="3 4" id="KW-0479">Metal-binding</keyword>
<dbReference type="Gene3D" id="1.10.630.10">
    <property type="entry name" value="Cytochrome P450"/>
    <property type="match status" value="1"/>
</dbReference>
<dbReference type="SUPFAM" id="SSF48264">
    <property type="entry name" value="Cytochrome P450"/>
    <property type="match status" value="1"/>
</dbReference>
<keyword evidence="3 4" id="KW-0349">Heme</keyword>
<keyword evidence="4" id="KW-0560">Oxidoreductase</keyword>
<gene>
    <name evidence="5" type="ORF">J2S41_003158</name>
</gene>
<proteinExistence type="inferred from homology"/>
<feature type="binding site" description="axial binding residue" evidence="3">
    <location>
        <position position="404"/>
    </location>
    <ligand>
        <name>heme</name>
        <dbReference type="ChEBI" id="CHEBI:30413"/>
    </ligand>
    <ligandPart>
        <name>Fe</name>
        <dbReference type="ChEBI" id="CHEBI:18248"/>
    </ligandPart>
</feature>
<dbReference type="RefSeq" id="WP_310368458.1">
    <property type="nucleotide sequence ID" value="NZ_JAVDYB010000001.1"/>
</dbReference>
<dbReference type="Proteomes" id="UP001183643">
    <property type="component" value="Unassembled WGS sequence"/>
</dbReference>
<dbReference type="GO" id="GO:0005506">
    <property type="term" value="F:iron ion binding"/>
    <property type="evidence" value="ECO:0007669"/>
    <property type="project" value="InterPro"/>
</dbReference>
<evidence type="ECO:0000256" key="4">
    <source>
        <dbReference type="RuleBase" id="RU000461"/>
    </source>
</evidence>
<dbReference type="InterPro" id="IPR036396">
    <property type="entry name" value="Cyt_P450_sf"/>
</dbReference>
<dbReference type="GO" id="GO:0020037">
    <property type="term" value="F:heme binding"/>
    <property type="evidence" value="ECO:0007669"/>
    <property type="project" value="InterPro"/>
</dbReference>
<evidence type="ECO:0000313" key="6">
    <source>
        <dbReference type="Proteomes" id="UP001183643"/>
    </source>
</evidence>
<dbReference type="InterPro" id="IPR002401">
    <property type="entry name" value="Cyt_P450_E_grp-I"/>
</dbReference>
<protein>
    <submittedName>
        <fullName evidence="5">Cytochrome P450</fullName>
    </submittedName>
</protein>
<dbReference type="AlphaFoldDB" id="A0AAE3YMT3"/>
<keyword evidence="3 4" id="KW-0408">Iron</keyword>
<dbReference type="PANTHER" id="PTHR24305">
    <property type="entry name" value="CYTOCHROME P450"/>
    <property type="match status" value="1"/>
</dbReference>
<evidence type="ECO:0000313" key="5">
    <source>
        <dbReference type="EMBL" id="MDR7276380.1"/>
    </source>
</evidence>
<dbReference type="InterPro" id="IPR001128">
    <property type="entry name" value="Cyt_P450"/>
</dbReference>
<sequence>MSTAPRTVDELTGPRPLPVVGNLVRMRTDREGHRAYDRWAREYGPTYLLRFGRMPIVVSGDGPIVEAVLRDRPHGFTRTRVGPVLEGLGIDGVFGAEGERWRRLRKLAAQSLNAAYLREYFTTITRSGTRLRTRWASAAADGRPVDVLDDMMRFTLDVTTTLAIGHDLNALEAAGDGLHRRLAELFPEIGRRLYAPVPLHRWITLPRDRRRERAMREVDALVRVAYAEARSRAATGAKPRTFLEALAGVADVTHEELVGNVLTMLLAGQDTTSSTAAWTLHYLSRHPEAQQRVRNEAVAAFGPSGMPADPGPLRALPFTDAAIREAMRLRPIAPVMGFRPTRDTVLPGTGYDLRLPAGQSILLLLAHGARSVDDPDAFRPERWLGDNPPTPAPLHPFGAGPRFCPGHNLALVEVALVTALLCRDFRLTPDGGPVGEKLAFTAFPTGLRLRLGVGQ</sequence>
<name>A0AAE3YMT3_9ACTN</name>
<dbReference type="GO" id="GO:0004497">
    <property type="term" value="F:monooxygenase activity"/>
    <property type="evidence" value="ECO:0007669"/>
    <property type="project" value="UniProtKB-KW"/>
</dbReference>
<accession>A0AAE3YMT3</accession>
<comment type="caution">
    <text evidence="5">The sequence shown here is derived from an EMBL/GenBank/DDBJ whole genome shotgun (WGS) entry which is preliminary data.</text>
</comment>
<keyword evidence="6" id="KW-1185">Reference proteome</keyword>
<evidence type="ECO:0000256" key="1">
    <source>
        <dbReference type="ARBA" id="ARBA00001971"/>
    </source>
</evidence>
<comment type="cofactor">
    <cofactor evidence="1 3">
        <name>heme</name>
        <dbReference type="ChEBI" id="CHEBI:30413"/>
    </cofactor>
</comment>
<dbReference type="InterPro" id="IPR017972">
    <property type="entry name" value="Cyt_P450_CS"/>
</dbReference>
<dbReference type="InterPro" id="IPR050121">
    <property type="entry name" value="Cytochrome_P450_monoxygenase"/>
</dbReference>
<comment type="similarity">
    <text evidence="2 4">Belongs to the cytochrome P450 family.</text>
</comment>
<dbReference type="EMBL" id="JAVDYB010000001">
    <property type="protein sequence ID" value="MDR7276380.1"/>
    <property type="molecule type" value="Genomic_DNA"/>
</dbReference>
<evidence type="ECO:0000256" key="2">
    <source>
        <dbReference type="ARBA" id="ARBA00010617"/>
    </source>
</evidence>
<dbReference type="PROSITE" id="PS00086">
    <property type="entry name" value="CYTOCHROME_P450"/>
    <property type="match status" value="1"/>
</dbReference>
<dbReference type="PRINTS" id="PR00463">
    <property type="entry name" value="EP450I"/>
</dbReference>
<dbReference type="GO" id="GO:0016705">
    <property type="term" value="F:oxidoreductase activity, acting on paired donors, with incorporation or reduction of molecular oxygen"/>
    <property type="evidence" value="ECO:0007669"/>
    <property type="project" value="InterPro"/>
</dbReference>
<dbReference type="Pfam" id="PF00067">
    <property type="entry name" value="p450"/>
    <property type="match status" value="1"/>
</dbReference>
<keyword evidence="4" id="KW-0503">Monooxygenase</keyword>
<organism evidence="5 6">
    <name type="scientific">Catenuloplanes atrovinosus</name>
    <dbReference type="NCBI Taxonomy" id="137266"/>
    <lineage>
        <taxon>Bacteria</taxon>
        <taxon>Bacillati</taxon>
        <taxon>Actinomycetota</taxon>
        <taxon>Actinomycetes</taxon>
        <taxon>Micromonosporales</taxon>
        <taxon>Micromonosporaceae</taxon>
        <taxon>Catenuloplanes</taxon>
    </lineage>
</organism>
<evidence type="ECO:0000256" key="3">
    <source>
        <dbReference type="PIRSR" id="PIRSR602401-1"/>
    </source>
</evidence>
<dbReference type="PANTHER" id="PTHR24305:SF166">
    <property type="entry name" value="CYTOCHROME P450 12A4, MITOCHONDRIAL-RELATED"/>
    <property type="match status" value="1"/>
</dbReference>
<reference evidence="5" key="1">
    <citation type="submission" date="2023-07" db="EMBL/GenBank/DDBJ databases">
        <title>Sequencing the genomes of 1000 actinobacteria strains.</title>
        <authorList>
            <person name="Klenk H.-P."/>
        </authorList>
    </citation>
    <scope>NUCLEOTIDE SEQUENCE</scope>
    <source>
        <strain evidence="5">DSM 44707</strain>
    </source>
</reference>